<sequence length="96" mass="10144">MSADLNGLSRNALSAAMRGGTAGWGEIGSSHRHVRYSEPLPQRPGRKRKCWCGCGGPRTHTGMANGCALTSACELGIARWVRTGDVKPRRTAGAPP</sequence>
<reference evidence="1 2" key="1">
    <citation type="submission" date="2023-11" db="EMBL/GenBank/DDBJ databases">
        <title>MicrobeMod: A computational toolkit for identifying prokaryotic methylation and restriction-modification with nanopore sequencing.</title>
        <authorList>
            <person name="Crits-Christoph A."/>
            <person name="Kang S.C."/>
            <person name="Lee H."/>
            <person name="Ostrov N."/>
        </authorList>
    </citation>
    <scope>NUCLEOTIDE SEQUENCE [LARGE SCALE GENOMIC DNA]</scope>
    <source>
        <strain evidence="1 2">ATCC 25935</strain>
    </source>
</reference>
<dbReference type="EMBL" id="CP140152">
    <property type="protein sequence ID" value="WQH06854.1"/>
    <property type="molecule type" value="Genomic_DNA"/>
</dbReference>
<name>A0ABZ0Y484_9BURK</name>
<organism evidence="1 2">
    <name type="scientific">Duganella zoogloeoides</name>
    <dbReference type="NCBI Taxonomy" id="75659"/>
    <lineage>
        <taxon>Bacteria</taxon>
        <taxon>Pseudomonadati</taxon>
        <taxon>Pseudomonadota</taxon>
        <taxon>Betaproteobacteria</taxon>
        <taxon>Burkholderiales</taxon>
        <taxon>Oxalobacteraceae</taxon>
        <taxon>Telluria group</taxon>
        <taxon>Duganella</taxon>
    </lineage>
</organism>
<dbReference type="Proteomes" id="UP001326110">
    <property type="component" value="Chromosome"/>
</dbReference>
<accession>A0ABZ0Y484</accession>
<gene>
    <name evidence="1" type="ORF">SR858_11150</name>
</gene>
<evidence type="ECO:0000313" key="2">
    <source>
        <dbReference type="Proteomes" id="UP001326110"/>
    </source>
</evidence>
<proteinExistence type="predicted"/>
<protein>
    <submittedName>
        <fullName evidence="1">Uncharacterized protein</fullName>
    </submittedName>
</protein>
<dbReference type="GeneID" id="43162692"/>
<dbReference type="RefSeq" id="WP_019920861.1">
    <property type="nucleotide sequence ID" value="NZ_CP140152.1"/>
</dbReference>
<evidence type="ECO:0000313" key="1">
    <source>
        <dbReference type="EMBL" id="WQH06854.1"/>
    </source>
</evidence>
<keyword evidence="2" id="KW-1185">Reference proteome</keyword>